<comment type="caution">
    <text evidence="1">The sequence shown here is derived from an EMBL/GenBank/DDBJ whole genome shotgun (WGS) entry which is preliminary data.</text>
</comment>
<gene>
    <name evidence="1" type="ORF">AZI85_09555</name>
</gene>
<dbReference type="EMBL" id="LUKF01000017">
    <property type="protein sequence ID" value="KYG61331.1"/>
    <property type="molecule type" value="Genomic_DNA"/>
</dbReference>
<dbReference type="InterPro" id="IPR018707">
    <property type="entry name" value="LpxR"/>
</dbReference>
<dbReference type="Pfam" id="PF09982">
    <property type="entry name" value="LpxR"/>
    <property type="match status" value="1"/>
</dbReference>
<organism evidence="1 2">
    <name type="scientific">Bdellovibrio bacteriovorus</name>
    <dbReference type="NCBI Taxonomy" id="959"/>
    <lineage>
        <taxon>Bacteria</taxon>
        <taxon>Pseudomonadati</taxon>
        <taxon>Bdellovibrionota</taxon>
        <taxon>Bdellovibrionia</taxon>
        <taxon>Bdellovibrionales</taxon>
        <taxon>Pseudobdellovibrionaceae</taxon>
        <taxon>Bdellovibrio</taxon>
    </lineage>
</organism>
<protein>
    <recommendedName>
        <fullName evidence="3">Lipid A deacylase LpxR family protein</fullName>
    </recommendedName>
</protein>
<reference evidence="1 2" key="1">
    <citation type="submission" date="2016-03" db="EMBL/GenBank/DDBJ databases">
        <authorList>
            <person name="Ploux O."/>
        </authorList>
    </citation>
    <scope>NUCLEOTIDE SEQUENCE [LARGE SCALE GENOMIC DNA]</scope>
    <source>
        <strain evidence="1 2">BER2</strain>
    </source>
</reference>
<evidence type="ECO:0008006" key="3">
    <source>
        <dbReference type="Google" id="ProtNLM"/>
    </source>
</evidence>
<name>A0A150WEJ2_BDEBC</name>
<dbReference type="AlphaFoldDB" id="A0A150WEJ2"/>
<accession>A0A150WEJ2</accession>
<dbReference type="InterPro" id="IPR037107">
    <property type="entry name" value="Put_OMP_sf"/>
</dbReference>
<dbReference type="Proteomes" id="UP000075391">
    <property type="component" value="Unassembled WGS sequence"/>
</dbReference>
<sequence length="335" mass="37367">MEGHAEVQSTNLPEAAKPYGESFSVYIENDTRRLGGPNADSDYTSGVRFTYQYAEDREPAWAPPLIGWSDRFKYEREKSTTNFGISIAQQIFTPDNTDASELIINDRPYAAWLYVALSANLKTRSHSHNLELDIGLVGPGALGEQAQNGFHEIIDVPTANGWDNQLSTEPTLQLNYNQKIRFYELETDAGRTFDFIPSAGLSLGNVLIGAHIGALVRAGVRLPDDFGASSLSSVDGEPLLNLKVADKSIPWRLYGFAGIRGNAVAHNIFLDGNTIHDSHHVTKYPFNAETEVGYAFQISHWSYSWRFVTVSPEFEEKSEFKSYASISISYIRPWD</sequence>
<proteinExistence type="predicted"/>
<dbReference type="Gene3D" id="2.40.128.140">
    <property type="entry name" value="Outer membrane protein"/>
    <property type="match status" value="1"/>
</dbReference>
<evidence type="ECO:0000313" key="2">
    <source>
        <dbReference type="Proteomes" id="UP000075391"/>
    </source>
</evidence>
<evidence type="ECO:0000313" key="1">
    <source>
        <dbReference type="EMBL" id="KYG61331.1"/>
    </source>
</evidence>